<dbReference type="CDD" id="cd20558">
    <property type="entry name" value="CYCLIN_ScPCL7-like"/>
    <property type="match status" value="1"/>
</dbReference>
<feature type="region of interest" description="Disordered" evidence="1">
    <location>
        <begin position="52"/>
        <end position="90"/>
    </location>
</feature>
<accession>A0A061J2M3</accession>
<feature type="region of interest" description="Disordered" evidence="1">
    <location>
        <begin position="150"/>
        <end position="252"/>
    </location>
</feature>
<feature type="compositionally biased region" description="Basic and acidic residues" evidence="1">
    <location>
        <begin position="191"/>
        <end position="202"/>
    </location>
</feature>
<dbReference type="OrthoDB" id="337735at2759"/>
<keyword evidence="3" id="KW-1185">Reference proteome</keyword>
<dbReference type="VEuPathDB" id="TriTrypDB:TRSC58_03152"/>
<comment type="caution">
    <text evidence="2">The sequence shown here is derived from an EMBL/GenBank/DDBJ whole genome shotgun (WGS) entry which is preliminary data.</text>
</comment>
<feature type="compositionally biased region" description="Low complexity" evidence="1">
    <location>
        <begin position="177"/>
        <end position="190"/>
    </location>
</feature>
<dbReference type="PANTHER" id="PTHR15615:SF108">
    <property type="entry name" value="PROTEIN CNPPD1"/>
    <property type="match status" value="1"/>
</dbReference>
<feature type="compositionally biased region" description="Polar residues" evidence="1">
    <location>
        <begin position="690"/>
        <end position="714"/>
    </location>
</feature>
<dbReference type="SUPFAM" id="SSF47954">
    <property type="entry name" value="Cyclin-like"/>
    <property type="match status" value="1"/>
</dbReference>
<sequence length="783" mass="83540">MLSCERALIPLTGAQRPPTTTAITAPVGMTNATFTSHPSVAPTCFTRAEAASNSSLSSGNNTNQNNNNSDGNKTCDNNNTTTMNGGTRVSSPADMAASYFPAVWPQNGGAGGQGYNPMPLSTNVAVTTATATATATATVTATVKGSVRTAAAEGAGDEDGEADNEGEEQAASSNDLPTPETCTDTTPTTTVEERFGHTHEEGPQQEQQQMSPGGQQQELQGRQECGLSHSTAPLPSHHPEDTSGLEAPMNDAKGVTAAGGVTVTGEDVNCASHLRVVSPAHTLLKSRVDVATARVAVTLFLEHLCEENKAEPVLTSDFHSHRLPQMSVESYVDRIVRYSRVGGETLIVSLMLLLKYSHFINHPVSIYNVHRLMITSALLGAKLRDDVYYSNEYYSRIGGISNAEINKLELRFCTWLEWDMWVEEAEYATLEELLLRLVTDATVNAADADDATRRSAQQEFWVTHLRPWKERFEAASVWRLDCIRRNEAEDLSNECAKSRGMSTHGAPFLRNPSGYHARDVVGGPLDQVILPTTCRRAPGETQSHAHDTAAVTAAAQSGTGTAWMPLQHSKWQSGGVYDGNVNTNNTTATVGGGCSSSSSGAGFGILERAMSTSATSAGATSSCISIHARPYHYGSGTGSSRNFSTSRHQHHRYHHASSQRAGTGQGEEHDTATKYGSSNTTRSSGRHTVHTSSSNYPTHSRSNSSKHNNVQPNGNGTGFASIIATNWRASGQEASNANSNGGGGGPLAFSAQSRLGVENHVESVTAQCVGRKRPKPEHYKDYC</sequence>
<dbReference type="AlphaFoldDB" id="A0A061J2M3"/>
<dbReference type="InterPro" id="IPR036915">
    <property type="entry name" value="Cyclin-like_sf"/>
</dbReference>
<protein>
    <recommendedName>
        <fullName evidence="4">CYC2-like cyclin</fullName>
    </recommendedName>
</protein>
<dbReference type="Pfam" id="PF08613">
    <property type="entry name" value="Cyclin"/>
    <property type="match status" value="1"/>
</dbReference>
<proteinExistence type="predicted"/>
<dbReference type="GO" id="GO:0019901">
    <property type="term" value="F:protein kinase binding"/>
    <property type="evidence" value="ECO:0007669"/>
    <property type="project" value="InterPro"/>
</dbReference>
<name>A0A061J2M3_TRYRA</name>
<feature type="compositionally biased region" description="Low complexity" evidence="1">
    <location>
        <begin position="52"/>
        <end position="87"/>
    </location>
</feature>
<dbReference type="EMBL" id="AUPL01003152">
    <property type="protein sequence ID" value="ESL09134.1"/>
    <property type="molecule type" value="Genomic_DNA"/>
</dbReference>
<evidence type="ECO:0000313" key="2">
    <source>
        <dbReference type="EMBL" id="ESL09134.1"/>
    </source>
</evidence>
<dbReference type="InterPro" id="IPR013922">
    <property type="entry name" value="Cyclin_PHO80-like"/>
</dbReference>
<organism evidence="2 3">
    <name type="scientific">Trypanosoma rangeli SC58</name>
    <dbReference type="NCBI Taxonomy" id="429131"/>
    <lineage>
        <taxon>Eukaryota</taxon>
        <taxon>Discoba</taxon>
        <taxon>Euglenozoa</taxon>
        <taxon>Kinetoplastea</taxon>
        <taxon>Metakinetoplastina</taxon>
        <taxon>Trypanosomatida</taxon>
        <taxon>Trypanosomatidae</taxon>
        <taxon>Trypanosoma</taxon>
        <taxon>Herpetosoma</taxon>
    </lineage>
</organism>
<feature type="compositionally biased region" description="Polar residues" evidence="1">
    <location>
        <begin position="674"/>
        <end position="683"/>
    </location>
</feature>
<feature type="region of interest" description="Disordered" evidence="1">
    <location>
        <begin position="637"/>
        <end position="719"/>
    </location>
</feature>
<reference evidence="2 3" key="1">
    <citation type="submission" date="2013-07" db="EMBL/GenBank/DDBJ databases">
        <authorList>
            <person name="Stoco P.H."/>
            <person name="Wagner G."/>
            <person name="Gerber A."/>
            <person name="Zaha A."/>
            <person name="Thompson C."/>
            <person name="Bartholomeu D.C."/>
            <person name="Luckemeyer D.D."/>
            <person name="Bahia D."/>
            <person name="Loreto E."/>
            <person name="Prestes E.B."/>
            <person name="Lima F.M."/>
            <person name="Rodrigues-Luiz G."/>
            <person name="Vallejo G.A."/>
            <person name="Filho J.F."/>
            <person name="Monteiro K.M."/>
            <person name="Tyler K.M."/>
            <person name="de Almeida L.G."/>
            <person name="Ortiz M.F."/>
            <person name="Siervo M.A."/>
            <person name="de Moraes M.H."/>
            <person name="Cunha O.L."/>
            <person name="Mendonca-Neto R."/>
            <person name="Silva R."/>
            <person name="Teixeira S.M."/>
            <person name="Murta S.M."/>
            <person name="Sincero T.C."/>
            <person name="Mendes T.A."/>
            <person name="Urmenyi T.P."/>
            <person name="Silva V.G."/>
            <person name="da Rocha W.D."/>
            <person name="Andersson B."/>
            <person name="Romanha A.J."/>
            <person name="Steindel M."/>
            <person name="de Vasconcelos A.T."/>
            <person name="Grisard E.C."/>
        </authorList>
    </citation>
    <scope>NUCLEOTIDE SEQUENCE [LARGE SCALE GENOMIC DNA]</scope>
    <source>
        <strain evidence="2 3">SC58</strain>
    </source>
</reference>
<gene>
    <name evidence="2" type="ORF">TRSC58_03152</name>
</gene>
<dbReference type="Gene3D" id="1.10.472.10">
    <property type="entry name" value="Cyclin-like"/>
    <property type="match status" value="1"/>
</dbReference>
<evidence type="ECO:0000313" key="3">
    <source>
        <dbReference type="Proteomes" id="UP000031737"/>
    </source>
</evidence>
<dbReference type="Proteomes" id="UP000031737">
    <property type="component" value="Unassembled WGS sequence"/>
</dbReference>
<evidence type="ECO:0000256" key="1">
    <source>
        <dbReference type="SAM" id="MobiDB-lite"/>
    </source>
</evidence>
<feature type="compositionally biased region" description="Basic residues" evidence="1">
    <location>
        <begin position="647"/>
        <end position="657"/>
    </location>
</feature>
<evidence type="ECO:0008006" key="4">
    <source>
        <dbReference type="Google" id="ProtNLM"/>
    </source>
</evidence>
<feature type="compositionally biased region" description="Acidic residues" evidence="1">
    <location>
        <begin position="155"/>
        <end position="168"/>
    </location>
</feature>
<feature type="compositionally biased region" description="Low complexity" evidence="1">
    <location>
        <begin position="204"/>
        <end position="227"/>
    </location>
</feature>
<dbReference type="PANTHER" id="PTHR15615">
    <property type="match status" value="1"/>
</dbReference>